<sequence>MKNLKKLLFLITLTFFFQNCTTEENITSNTNGPESIMEPSNLNLENTNSYTLSKFGKDSYWANYIVDRPTTDFLKKQHNASATFFGMGNVPIYFAGGSGTFNALSFSQGYIVWGEELLAGAKGYGNAAIAYVVAHEMAHQIQFRDSRIPSNNHVSATELEADGFGGYYIRKKFTSNWTTAAGAYRFSQTLAGPLGSSHGTAPQRRSAYRLGYLLAENGTYSNRNFDSNFFYYFRKYVLDGQLKKNLKKPETIDKEAHDNILSHLKELHDIYTGKISEKEFMNLNN</sequence>
<dbReference type="AlphaFoldDB" id="A0A975H7E3"/>
<feature type="chain" id="PRO_5038021083" description="Metalloprotease" evidence="1">
    <location>
        <begin position="23"/>
        <end position="285"/>
    </location>
</feature>
<evidence type="ECO:0000313" key="2">
    <source>
        <dbReference type="EMBL" id="QTE22889.1"/>
    </source>
</evidence>
<evidence type="ECO:0008006" key="4">
    <source>
        <dbReference type="Google" id="ProtNLM"/>
    </source>
</evidence>
<keyword evidence="1" id="KW-0732">Signal</keyword>
<evidence type="ECO:0000256" key="1">
    <source>
        <dbReference type="SAM" id="SignalP"/>
    </source>
</evidence>
<name>A0A975H7E3_9FLAO</name>
<dbReference type="SUPFAM" id="SSF55486">
    <property type="entry name" value="Metalloproteases ('zincins'), catalytic domain"/>
    <property type="match status" value="1"/>
</dbReference>
<dbReference type="KEGG" id="pcea:J3359_01035"/>
<proteinExistence type="predicted"/>
<protein>
    <recommendedName>
        <fullName evidence="4">Metalloprotease</fullName>
    </recommendedName>
</protein>
<evidence type="ECO:0000313" key="3">
    <source>
        <dbReference type="Proteomes" id="UP000663920"/>
    </source>
</evidence>
<dbReference type="RefSeq" id="WP_208078889.1">
    <property type="nucleotide sequence ID" value="NZ_CP071869.1"/>
</dbReference>
<gene>
    <name evidence="2" type="ORF">J3359_01035</name>
</gene>
<organism evidence="2 3">
    <name type="scientific">Polaribacter cellanae</name>
    <dbReference type="NCBI Taxonomy" id="2818493"/>
    <lineage>
        <taxon>Bacteria</taxon>
        <taxon>Pseudomonadati</taxon>
        <taxon>Bacteroidota</taxon>
        <taxon>Flavobacteriia</taxon>
        <taxon>Flavobacteriales</taxon>
        <taxon>Flavobacteriaceae</taxon>
    </lineage>
</organism>
<reference evidence="2 3" key="1">
    <citation type="submission" date="2021-03" db="EMBL/GenBank/DDBJ databases">
        <title>Complete genome of Polaribacter_sp.SM13.</title>
        <authorList>
            <person name="Jeong S.W."/>
            <person name="Bae J.W."/>
        </authorList>
    </citation>
    <scope>NUCLEOTIDE SEQUENCE [LARGE SCALE GENOMIC DNA]</scope>
    <source>
        <strain evidence="2 3">SM13</strain>
    </source>
</reference>
<dbReference type="Proteomes" id="UP000663920">
    <property type="component" value="Chromosome"/>
</dbReference>
<dbReference type="EMBL" id="CP071869">
    <property type="protein sequence ID" value="QTE22889.1"/>
    <property type="molecule type" value="Genomic_DNA"/>
</dbReference>
<accession>A0A975H7E3</accession>
<feature type="signal peptide" evidence="1">
    <location>
        <begin position="1"/>
        <end position="22"/>
    </location>
</feature>
<keyword evidence="3" id="KW-1185">Reference proteome</keyword>